<feature type="compositionally biased region" description="Polar residues" evidence="3">
    <location>
        <begin position="814"/>
        <end position="830"/>
    </location>
</feature>
<evidence type="ECO:0000256" key="1">
    <source>
        <dbReference type="ARBA" id="ARBA00022441"/>
    </source>
</evidence>
<protein>
    <submittedName>
        <fullName evidence="6">Kelch-like protein 30</fullName>
    </submittedName>
</protein>
<dbReference type="Gene3D" id="2.120.10.80">
    <property type="entry name" value="Kelch-type beta propeller"/>
    <property type="match status" value="1"/>
</dbReference>
<dbReference type="FunFam" id="1.25.40.420:FF:000001">
    <property type="entry name" value="Kelch-like family member 12"/>
    <property type="match status" value="1"/>
</dbReference>
<evidence type="ECO:0000313" key="5">
    <source>
        <dbReference type="Proteomes" id="UP000515135"/>
    </source>
</evidence>
<dbReference type="PANTHER" id="PTHR24412:SF272">
    <property type="entry name" value="KELCH-LIKE PROTEIN DIABLO"/>
    <property type="match status" value="1"/>
</dbReference>
<dbReference type="InterPro" id="IPR015915">
    <property type="entry name" value="Kelch-typ_b-propeller"/>
</dbReference>
<keyword evidence="5" id="KW-1185">Reference proteome</keyword>
<feature type="domain" description="BTB" evidence="4">
    <location>
        <begin position="65"/>
        <end position="127"/>
    </location>
</feature>
<dbReference type="InterPro" id="IPR011705">
    <property type="entry name" value="BACK"/>
</dbReference>
<keyword evidence="1" id="KW-0880">Kelch repeat</keyword>
<dbReference type="SMART" id="SM00225">
    <property type="entry name" value="BTB"/>
    <property type="match status" value="1"/>
</dbReference>
<dbReference type="Pfam" id="PF07707">
    <property type="entry name" value="BACK"/>
    <property type="match status" value="1"/>
</dbReference>
<dbReference type="GeneID" id="109465962"/>
<dbReference type="SMART" id="SM00612">
    <property type="entry name" value="Kelch"/>
    <property type="match status" value="3"/>
</dbReference>
<dbReference type="Gene3D" id="1.25.40.420">
    <property type="match status" value="1"/>
</dbReference>
<dbReference type="Pfam" id="PF01344">
    <property type="entry name" value="Kelch_1"/>
    <property type="match status" value="2"/>
</dbReference>
<evidence type="ECO:0000259" key="4">
    <source>
        <dbReference type="PROSITE" id="PS50097"/>
    </source>
</evidence>
<gene>
    <name evidence="6" type="primary">LOC109465962</name>
</gene>
<evidence type="ECO:0000313" key="6">
    <source>
        <dbReference type="RefSeq" id="XP_019619023.1"/>
    </source>
</evidence>
<dbReference type="PROSITE" id="PS50097">
    <property type="entry name" value="BTB"/>
    <property type="match status" value="1"/>
</dbReference>
<evidence type="ECO:0000256" key="2">
    <source>
        <dbReference type="ARBA" id="ARBA00022737"/>
    </source>
</evidence>
<proteinExistence type="predicted"/>
<reference evidence="6" key="1">
    <citation type="submission" date="2025-08" db="UniProtKB">
        <authorList>
            <consortium name="RefSeq"/>
        </authorList>
    </citation>
    <scope>IDENTIFICATION</scope>
    <source>
        <tissue evidence="6">Gonad</tissue>
    </source>
</reference>
<keyword evidence="2" id="KW-0677">Repeat</keyword>
<dbReference type="RefSeq" id="XP_019619023.1">
    <property type="nucleotide sequence ID" value="XM_019763464.1"/>
</dbReference>
<dbReference type="PANTHER" id="PTHR24412">
    <property type="entry name" value="KELCH PROTEIN"/>
    <property type="match status" value="1"/>
</dbReference>
<dbReference type="InterPro" id="IPR006652">
    <property type="entry name" value="Kelch_1"/>
</dbReference>
<dbReference type="KEGG" id="bbel:109465962"/>
<dbReference type="InterPro" id="IPR000210">
    <property type="entry name" value="BTB/POZ_dom"/>
</dbReference>
<feature type="region of interest" description="Disordered" evidence="3">
    <location>
        <begin position="12"/>
        <end position="36"/>
    </location>
</feature>
<dbReference type="OrthoDB" id="6359816at2759"/>
<feature type="compositionally biased region" description="Low complexity" evidence="3">
    <location>
        <begin position="658"/>
        <end position="813"/>
    </location>
</feature>
<dbReference type="SMART" id="SM00875">
    <property type="entry name" value="BACK"/>
    <property type="match status" value="1"/>
</dbReference>
<name>A0A6P4Y3M0_BRABE</name>
<dbReference type="Gene3D" id="3.30.710.10">
    <property type="entry name" value="Potassium Channel Kv1.1, Chain A"/>
    <property type="match status" value="1"/>
</dbReference>
<dbReference type="InterPro" id="IPR011333">
    <property type="entry name" value="SKP1/BTB/POZ_sf"/>
</dbReference>
<evidence type="ECO:0000256" key="3">
    <source>
        <dbReference type="SAM" id="MobiDB-lite"/>
    </source>
</evidence>
<dbReference type="Pfam" id="PF00651">
    <property type="entry name" value="BTB"/>
    <property type="match status" value="1"/>
</dbReference>
<dbReference type="SUPFAM" id="SSF117281">
    <property type="entry name" value="Kelch motif"/>
    <property type="match status" value="1"/>
</dbReference>
<dbReference type="AlphaFoldDB" id="A0A6P4Y3M0"/>
<sequence>MAWYERYEQQEYRVESEQSEEQLLPTDPDEKDTSDDDRVVDFQNRFHGEIGFEQLNRQRHTGEYTDIVLKVGEEAFPCHRAVLAWNSYFKVMFAHTKEDTVQLEGVSVHVFNKLLNYLYTGKITVTTDDAQDILAAATMFQFDRVVANCEEVFLQNLEAANCLKVICIADVYSCTRLKERALAMALEVFQKVLNSEEILDLPADLFIDFISDKKLVVKSEDDAFQVALRWLDKDMDRRVAYLPRILDSIRLTQVKESLLAKLAEHAAVRDLEECQVKLRAARQQQHDSVGGDSCDDFSQVCLRQTMSPDVLIVVGGWTVEESLRFSEDEEKINHASSPLASILSYDLDSGVFYRCTELPASAMGYISTVLHRGRLYVTGGMAKVGNNQDAGTTEMFCYDFVSDTWTRLEDMPRPHRGHQSIVVDNKLYVLGGQTEEQHHTADCYDIADGCWSPCKSPPQPVSRLSLVRAVEGKLVVVCLRKEQRPAFRGISPREQKTLMLQCYDPASDSWTAEQTATQCDTPLLAFELDGVLYIGSEFYYWQLYQYDTRSKSDGLRVLSSQSFPSSEFTVEPEYRTIRMLSGSPAGEPHDMIHRYIFERKGWEKKVKWERDRRRTVHLPFGLLGHCLVVAKKAVIGWFCRDLRRFGTKDDQETMTTPDQETATTMDDQETTTTTDDQETMTTPDQETATTMDDQETTTTTDDQETMTTPDQETTTTPDQETTTTPDQETTTTPDQETTTTPDQETTTTPDQEMTTTLDQEMTTTPDQETTTTLDQETTTTPDQETTTTPDQETTTTPDQETTTTPDQETTTTTGPRNDNYSGPRNNNYSGPRNDNYSRRSRNSDYSWQTRNNNYSGHIDHSRSG</sequence>
<feature type="region of interest" description="Disordered" evidence="3">
    <location>
        <begin position="649"/>
        <end position="864"/>
    </location>
</feature>
<organism evidence="5 6">
    <name type="scientific">Branchiostoma belcheri</name>
    <name type="common">Amphioxus</name>
    <dbReference type="NCBI Taxonomy" id="7741"/>
    <lineage>
        <taxon>Eukaryota</taxon>
        <taxon>Metazoa</taxon>
        <taxon>Chordata</taxon>
        <taxon>Cephalochordata</taxon>
        <taxon>Leptocardii</taxon>
        <taxon>Amphioxiformes</taxon>
        <taxon>Branchiostomatidae</taxon>
        <taxon>Branchiostoma</taxon>
    </lineage>
</organism>
<dbReference type="SUPFAM" id="SSF54695">
    <property type="entry name" value="POZ domain"/>
    <property type="match status" value="1"/>
</dbReference>
<dbReference type="Proteomes" id="UP000515135">
    <property type="component" value="Unplaced"/>
</dbReference>
<accession>A0A6P4Y3M0</accession>